<dbReference type="EMBL" id="WNTK01005366">
    <property type="protein sequence ID" value="KAG9463981.1"/>
    <property type="molecule type" value="Genomic_DNA"/>
</dbReference>
<dbReference type="PANTHER" id="PTHR14002:SF49">
    <property type="entry name" value="PANCREATIC SECRETORY GRANULE MEMBRANE MAJOR GLYCOPROTEIN GP2-LIKE"/>
    <property type="match status" value="1"/>
</dbReference>
<gene>
    <name evidence="4" type="ORF">GDO78_020702</name>
</gene>
<name>A0A8J6BB72_ELECQ</name>
<accession>A0A8J6BB72</accession>
<dbReference type="OrthoDB" id="9987373at2759"/>
<dbReference type="Proteomes" id="UP000770717">
    <property type="component" value="Unassembled WGS sequence"/>
</dbReference>
<evidence type="ECO:0000313" key="5">
    <source>
        <dbReference type="Proteomes" id="UP000770717"/>
    </source>
</evidence>
<dbReference type="InterPro" id="IPR001507">
    <property type="entry name" value="ZP_dom"/>
</dbReference>
<dbReference type="PROSITE" id="PS51034">
    <property type="entry name" value="ZP_2"/>
    <property type="match status" value="1"/>
</dbReference>
<dbReference type="InterPro" id="IPR055355">
    <property type="entry name" value="ZP-C"/>
</dbReference>
<protein>
    <recommendedName>
        <fullName evidence="3">ZP domain-containing protein</fullName>
    </recommendedName>
</protein>
<feature type="non-terminal residue" evidence="4">
    <location>
        <position position="240"/>
    </location>
</feature>
<dbReference type="SMART" id="SM00241">
    <property type="entry name" value="ZP"/>
    <property type="match status" value="1"/>
</dbReference>
<feature type="domain" description="ZP" evidence="3">
    <location>
        <begin position="1"/>
        <end position="195"/>
    </location>
</feature>
<evidence type="ECO:0000259" key="3">
    <source>
        <dbReference type="PROSITE" id="PS51034"/>
    </source>
</evidence>
<dbReference type="Pfam" id="PF00100">
    <property type="entry name" value="Zona_pellucida"/>
    <property type="match status" value="1"/>
</dbReference>
<evidence type="ECO:0000313" key="4">
    <source>
        <dbReference type="EMBL" id="KAG9463981.1"/>
    </source>
</evidence>
<dbReference type="PANTHER" id="PTHR14002">
    <property type="entry name" value="ENDOGLIN/TGF-BETA RECEPTOR TYPE III"/>
    <property type="match status" value="1"/>
</dbReference>
<organism evidence="4 5">
    <name type="scientific">Eleutherodactylus coqui</name>
    <name type="common">Puerto Rican coqui</name>
    <dbReference type="NCBI Taxonomy" id="57060"/>
    <lineage>
        <taxon>Eukaryota</taxon>
        <taxon>Metazoa</taxon>
        <taxon>Chordata</taxon>
        <taxon>Craniata</taxon>
        <taxon>Vertebrata</taxon>
        <taxon>Euteleostomi</taxon>
        <taxon>Amphibia</taxon>
        <taxon>Batrachia</taxon>
        <taxon>Anura</taxon>
        <taxon>Neobatrachia</taxon>
        <taxon>Hyloidea</taxon>
        <taxon>Eleutherodactylidae</taxon>
        <taxon>Eleutherodactylinae</taxon>
        <taxon>Eleutherodactylus</taxon>
        <taxon>Eleutherodactylus</taxon>
    </lineage>
</organism>
<evidence type="ECO:0000256" key="2">
    <source>
        <dbReference type="ARBA" id="ARBA00023157"/>
    </source>
</evidence>
<sequence>DNSSKIFFTNTLHIDPFRGPLITRNPIVFNFTCEYNLTMKTSLNFALNPIVSSVVIPSSGPEIGSFTVTLAAYSDAQYSVPIQLDEEILVGSNIYLGLFSPNLDGNVFALRVEKCFATPSSNPDDPNNVLFVSGGCAVSDNIESTVLENGISTEARIQINAFLFQGFSQVYIFCDVKICNKTNSCKGCNVDRSLKADLPQLGIQLNLQANDDFGSSGHHTAVSWPMLLVYLLGLLSLKLF</sequence>
<dbReference type="InterPro" id="IPR042235">
    <property type="entry name" value="ZP-C_dom"/>
</dbReference>
<keyword evidence="1" id="KW-0732">Signal</keyword>
<reference evidence="4" key="1">
    <citation type="thesis" date="2020" institute="ProQuest LLC" country="789 East Eisenhower Parkway, Ann Arbor, MI, USA">
        <title>Comparative Genomics and Chromosome Evolution.</title>
        <authorList>
            <person name="Mudd A.B."/>
        </authorList>
    </citation>
    <scope>NUCLEOTIDE SEQUENCE</scope>
    <source>
        <strain evidence="4">HN-11 Male</strain>
        <tissue evidence="4">Kidney and liver</tissue>
    </source>
</reference>
<dbReference type="AlphaFoldDB" id="A0A8J6BB72"/>
<proteinExistence type="predicted"/>
<evidence type="ECO:0000256" key="1">
    <source>
        <dbReference type="ARBA" id="ARBA00022729"/>
    </source>
</evidence>
<comment type="caution">
    <text evidence="4">The sequence shown here is derived from an EMBL/GenBank/DDBJ whole genome shotgun (WGS) entry which is preliminary data.</text>
</comment>
<keyword evidence="2" id="KW-1015">Disulfide bond</keyword>
<dbReference type="Gene3D" id="2.60.40.4100">
    <property type="entry name" value="Zona pellucida, ZP-C domain"/>
    <property type="match status" value="1"/>
</dbReference>
<keyword evidence="5" id="KW-1185">Reference proteome</keyword>